<evidence type="ECO:0000256" key="9">
    <source>
        <dbReference type="ARBA" id="ARBA00023211"/>
    </source>
</evidence>
<dbReference type="GO" id="GO:0004613">
    <property type="term" value="F:phosphoenolpyruvate carboxykinase (GTP) activity"/>
    <property type="evidence" value="ECO:0007669"/>
    <property type="project" value="UniProtKB-UniRule"/>
</dbReference>
<gene>
    <name evidence="11 14" type="primary">pckG</name>
    <name evidence="14" type="ORF">ASR47_102831</name>
</gene>
<evidence type="ECO:0000313" key="14">
    <source>
        <dbReference type="EMBL" id="OBV41324.1"/>
    </source>
</evidence>
<evidence type="ECO:0000256" key="8">
    <source>
        <dbReference type="ARBA" id="ARBA00023134"/>
    </source>
</evidence>
<keyword evidence="10 11" id="KW-0456">Lyase</keyword>
<evidence type="ECO:0000256" key="6">
    <source>
        <dbReference type="ARBA" id="ARBA00022741"/>
    </source>
</evidence>
<proteinExistence type="inferred from homology"/>
<evidence type="ECO:0000256" key="5">
    <source>
        <dbReference type="ARBA" id="ARBA00022723"/>
    </source>
</evidence>
<dbReference type="GO" id="GO:0005525">
    <property type="term" value="F:GTP binding"/>
    <property type="evidence" value="ECO:0007669"/>
    <property type="project" value="UniProtKB-UniRule"/>
</dbReference>
<dbReference type="EMBL" id="LOCQ01000035">
    <property type="protein sequence ID" value="OBV41324.1"/>
    <property type="molecule type" value="Genomic_DNA"/>
</dbReference>
<dbReference type="Proteomes" id="UP000092713">
    <property type="component" value="Unassembled WGS sequence"/>
</dbReference>
<evidence type="ECO:0000313" key="15">
    <source>
        <dbReference type="Proteomes" id="UP000092713"/>
    </source>
</evidence>
<feature type="binding site" evidence="11">
    <location>
        <position position="85"/>
    </location>
    <ligand>
        <name>substrate</name>
    </ligand>
</feature>
<evidence type="ECO:0000256" key="10">
    <source>
        <dbReference type="ARBA" id="ARBA00023239"/>
    </source>
</evidence>
<keyword evidence="9 11" id="KW-0464">Manganese</keyword>
<dbReference type="GO" id="GO:0030145">
    <property type="term" value="F:manganese ion binding"/>
    <property type="evidence" value="ECO:0007669"/>
    <property type="project" value="UniProtKB-UniRule"/>
</dbReference>
<comment type="subunit">
    <text evidence="3 11">Monomer.</text>
</comment>
<sequence>MNQPVMGGVATLNVPAYIKQQKLINWVAEIAALTKPDRIYWCDGSQEEYERLCAEMVASGTMKKLNADKRPNSYLACSDPSDVARVEDRTYICSATKEAAGPTNNWTEPGEMRHTLNGLFDGCMQGRTMYVVPFSMGPLGSPIAHIGVELSDSPYVAVNMKIMTRMGRAVYDVLGTDGDFVPCVHSVGAPLAAGQADVKWPCNSTKYIVHFPETREIWSFGSGYGGNALLGKKCFALRIASNMGYQEAQASVEAPGWLAEHMLILGVESPEGKKHYVAAAFPSACGKTNFAMLIPPASFKGWKVTTIGDDIAWIKPGADGRLYAINPEAGYFGVAPGTNEKTNFNCMASMRDNTIFTNVALTDDGDVWWEGLSKEAPSHLIDWQGKDWTPASGTKAAHPNARFTVAATQNPVIDAAWDDPAGVPISAFIFGGRRSTTVPLVTEARNWVEGVYMAATMGSETTAAAVGQMGVVRRDPFAMLPFIGYNMSDYFQHWLDMGVKVGKVNPAALPKIYCVNWFRTDEAGKFVWPGFGDNMRVLKWMLERIDGKTGGVENLFGTTPEYGDLNWDGLPFTQAQFDTITSIDKAAWVEELKLHTELFEKLAYHLPQELADNKAALEQRLAGQEL</sequence>
<dbReference type="InterPro" id="IPR018091">
    <property type="entry name" value="PEP_carboxykin_GTP_CS"/>
</dbReference>
<keyword evidence="4 11" id="KW-0312">Gluconeogenesis</keyword>
<dbReference type="PROSITE" id="PS00505">
    <property type="entry name" value="PEPCK_GTP"/>
    <property type="match status" value="1"/>
</dbReference>
<dbReference type="RefSeq" id="WP_065306111.1">
    <property type="nucleotide sequence ID" value="NZ_LOCQ01000035.1"/>
</dbReference>
<dbReference type="UniPathway" id="UPA00138"/>
<dbReference type="OrthoDB" id="9758871at2"/>
<feature type="binding site" evidence="11">
    <location>
        <position position="310"/>
    </location>
    <ligand>
        <name>Mn(2+)</name>
        <dbReference type="ChEBI" id="CHEBI:29035"/>
    </ligand>
</feature>
<evidence type="ECO:0000256" key="7">
    <source>
        <dbReference type="ARBA" id="ARBA00022793"/>
    </source>
</evidence>
<dbReference type="InterPro" id="IPR008209">
    <property type="entry name" value="PEP_carboxykinase_GTP"/>
</dbReference>
<dbReference type="STRING" id="1747903.ASR47_102831"/>
<comment type="similarity">
    <text evidence="2 11">Belongs to the phosphoenolpyruvate carboxykinase [GTP] family.</text>
</comment>
<dbReference type="InterPro" id="IPR035078">
    <property type="entry name" value="PEP_carboxykinase_GTP_N"/>
</dbReference>
<feature type="binding site" evidence="11">
    <location>
        <position position="261"/>
    </location>
    <ligand>
        <name>Mn(2+)</name>
        <dbReference type="ChEBI" id="CHEBI:29035"/>
    </ligand>
</feature>
<feature type="binding site" evidence="11">
    <location>
        <begin position="400"/>
        <end position="402"/>
    </location>
    <ligand>
        <name>substrate</name>
    </ligand>
</feature>
<keyword evidence="14" id="KW-0418">Kinase</keyword>
<name>A0A1A7C8I3_9BURK</name>
<dbReference type="SUPFAM" id="SSF53795">
    <property type="entry name" value="PEP carboxykinase-like"/>
    <property type="match status" value="1"/>
</dbReference>
<dbReference type="Pfam" id="PF00821">
    <property type="entry name" value="PEPCK_GTP"/>
    <property type="match status" value="1"/>
</dbReference>
<evidence type="ECO:0000256" key="4">
    <source>
        <dbReference type="ARBA" id="ARBA00022432"/>
    </source>
</evidence>
<feature type="active site" evidence="11">
    <location>
        <position position="285"/>
    </location>
</feature>
<comment type="pathway">
    <text evidence="1 11">Carbohydrate biosynthesis; gluconeogenesis.</text>
</comment>
<keyword evidence="15" id="KW-1185">Reference proteome</keyword>
<evidence type="ECO:0000256" key="3">
    <source>
        <dbReference type="ARBA" id="ARBA00011245"/>
    </source>
</evidence>
<dbReference type="GO" id="GO:0033993">
    <property type="term" value="P:response to lipid"/>
    <property type="evidence" value="ECO:0007669"/>
    <property type="project" value="TreeGrafter"/>
</dbReference>
<dbReference type="GO" id="GO:0042594">
    <property type="term" value="P:response to starvation"/>
    <property type="evidence" value="ECO:0007669"/>
    <property type="project" value="TreeGrafter"/>
</dbReference>
<dbReference type="GO" id="GO:0046327">
    <property type="term" value="P:glycerol biosynthetic process from pyruvate"/>
    <property type="evidence" value="ECO:0007669"/>
    <property type="project" value="TreeGrafter"/>
</dbReference>
<dbReference type="EC" id="4.1.1.32" evidence="11"/>
<feature type="binding site" evidence="11">
    <location>
        <position position="402"/>
    </location>
    <ligand>
        <name>GTP</name>
        <dbReference type="ChEBI" id="CHEBI:37565"/>
    </ligand>
</feature>
<dbReference type="GO" id="GO:0016301">
    <property type="term" value="F:kinase activity"/>
    <property type="evidence" value="ECO:0007669"/>
    <property type="project" value="UniProtKB-KW"/>
</dbReference>
<dbReference type="InterPro" id="IPR013035">
    <property type="entry name" value="PEP_carboxykinase_C"/>
</dbReference>
<dbReference type="PANTHER" id="PTHR11561">
    <property type="entry name" value="PHOSPHOENOLPYRUVATE CARBOXYKINASE"/>
    <property type="match status" value="1"/>
</dbReference>
<reference evidence="14 15" key="1">
    <citation type="submission" date="2016-04" db="EMBL/GenBank/DDBJ databases">
        <title>Draft genome sequence of Janthinobacterium psychrotolerans sp. nov., isolated from freshwater sediments in Denmark.</title>
        <authorList>
            <person name="Gong X."/>
            <person name="Skrivergaard S."/>
            <person name="Korsgaard B.S."/>
            <person name="Schreiber L."/>
            <person name="Marshall I.P."/>
            <person name="Finster K."/>
            <person name="Schramm A."/>
        </authorList>
    </citation>
    <scope>NUCLEOTIDE SEQUENCE [LARGE SCALE GENOMIC DNA]</scope>
    <source>
        <strain evidence="14 15">S3-2</strain>
    </source>
</reference>
<dbReference type="PANTHER" id="PTHR11561:SF0">
    <property type="entry name" value="PHOSPHOENOLPYRUVATE CARBOXYKINASE [GTP]-RELATED"/>
    <property type="match status" value="1"/>
</dbReference>
<evidence type="ECO:0000256" key="2">
    <source>
        <dbReference type="ARBA" id="ARBA00005796"/>
    </source>
</evidence>
<feature type="binding site" evidence="11">
    <location>
        <begin position="284"/>
        <end position="289"/>
    </location>
    <ligand>
        <name>GTP</name>
        <dbReference type="ChEBI" id="CHEBI:37565"/>
    </ligand>
</feature>
<keyword evidence="7 11" id="KW-0210">Decarboxylase</keyword>
<dbReference type="GO" id="GO:0019543">
    <property type="term" value="P:propionate catabolic process"/>
    <property type="evidence" value="ECO:0007669"/>
    <property type="project" value="TreeGrafter"/>
</dbReference>
<evidence type="ECO:0000259" key="13">
    <source>
        <dbReference type="Pfam" id="PF17297"/>
    </source>
</evidence>
<organism evidence="14 15">
    <name type="scientific">Janthinobacterium psychrotolerans</name>
    <dbReference type="NCBI Taxonomy" id="1747903"/>
    <lineage>
        <taxon>Bacteria</taxon>
        <taxon>Pseudomonadati</taxon>
        <taxon>Pseudomonadota</taxon>
        <taxon>Betaproteobacteria</taxon>
        <taxon>Burkholderiales</taxon>
        <taxon>Oxalobacteraceae</taxon>
        <taxon>Janthinobacterium</taxon>
    </lineage>
</organism>
<keyword evidence="5 11" id="KW-0479">Metal-binding</keyword>
<evidence type="ECO:0000256" key="1">
    <source>
        <dbReference type="ARBA" id="ARBA00004742"/>
    </source>
</evidence>
<dbReference type="NCBIfam" id="NF003253">
    <property type="entry name" value="PRK04210.1"/>
    <property type="match status" value="1"/>
</dbReference>
<keyword evidence="6 11" id="KW-0547">Nucleotide-binding</keyword>
<dbReference type="InterPro" id="IPR035077">
    <property type="entry name" value="PEP_carboxykinase_GTP_C"/>
</dbReference>
<dbReference type="GO" id="GO:0071333">
    <property type="term" value="P:cellular response to glucose stimulus"/>
    <property type="evidence" value="ECO:0007669"/>
    <property type="project" value="TreeGrafter"/>
</dbReference>
<dbReference type="PATRIC" id="fig|1747903.4.peg.5002"/>
<keyword evidence="8 11" id="KW-0342">GTP-binding</keyword>
<evidence type="ECO:0000259" key="12">
    <source>
        <dbReference type="Pfam" id="PF00821"/>
    </source>
</evidence>
<comment type="caution">
    <text evidence="14">The sequence shown here is derived from an EMBL/GenBank/DDBJ whole genome shotgun (WGS) entry which is preliminary data.</text>
</comment>
<dbReference type="GO" id="GO:0005829">
    <property type="term" value="C:cytosol"/>
    <property type="evidence" value="ECO:0007669"/>
    <property type="project" value="TreeGrafter"/>
</dbReference>
<dbReference type="CDD" id="cd00819">
    <property type="entry name" value="PEPCK_GTP"/>
    <property type="match status" value="1"/>
</dbReference>
<evidence type="ECO:0000256" key="11">
    <source>
        <dbReference type="HAMAP-Rule" id="MF_00452"/>
    </source>
</evidence>
<feature type="domain" description="Phosphoenolpyruvate carboxykinase C-terminal P-loop" evidence="12">
    <location>
        <begin position="257"/>
        <end position="620"/>
    </location>
</feature>
<dbReference type="GO" id="GO:0006094">
    <property type="term" value="P:gluconeogenesis"/>
    <property type="evidence" value="ECO:0007669"/>
    <property type="project" value="UniProtKB-UniRule"/>
</dbReference>
<dbReference type="PIRSF" id="PIRSF001348">
    <property type="entry name" value="PEP_carboxykinase_GTP"/>
    <property type="match status" value="1"/>
</dbReference>
<feature type="binding site" evidence="11">
    <location>
        <position position="283"/>
    </location>
    <ligand>
        <name>substrate</name>
    </ligand>
</feature>
<comment type="subcellular location">
    <subcellularLocation>
        <location evidence="11">Cytoplasm</location>
    </subcellularLocation>
</comment>
<dbReference type="HAMAP" id="MF_00452">
    <property type="entry name" value="PEPCK_GTP"/>
    <property type="match status" value="1"/>
</dbReference>
<dbReference type="Gene3D" id="3.90.228.20">
    <property type="match status" value="1"/>
</dbReference>
<feature type="binding site" evidence="11">
    <location>
        <begin position="531"/>
        <end position="534"/>
    </location>
    <ligand>
        <name>GTP</name>
        <dbReference type="ChEBI" id="CHEBI:37565"/>
    </ligand>
</feature>
<feature type="domain" description="Phosphoenolpyruvate carboxykinase GTP-utilising N-terminal" evidence="13">
    <location>
        <begin position="25"/>
        <end position="244"/>
    </location>
</feature>
<accession>A0A1A7C8I3</accession>
<comment type="cofactor">
    <cofactor evidence="11">
        <name>Mn(2+)</name>
        <dbReference type="ChEBI" id="CHEBI:29035"/>
    </cofactor>
    <text evidence="11">Binds 1 Mn(2+) ion per subunit.</text>
</comment>
<protein>
    <recommendedName>
        <fullName evidence="11">Phosphoenolpyruvate carboxykinase [GTP]</fullName>
        <shortName evidence="11">PEP carboxykinase</shortName>
        <shortName evidence="11">PEPCK</shortName>
        <ecNumber evidence="11">4.1.1.32</ecNumber>
    </recommendedName>
    <alternativeName>
        <fullName evidence="11">GTP-dependent phosphoenolpyruvate carboxykinase</fullName>
        <shortName evidence="11">GTP-PEPCK</shortName>
    </alternativeName>
</protein>
<feature type="binding site" evidence="11">
    <location>
        <position position="233"/>
    </location>
    <ligand>
        <name>Mn(2+)</name>
        <dbReference type="ChEBI" id="CHEBI:29035"/>
    </ligand>
</feature>
<comment type="function">
    <text evidence="11">Catalyzes the conversion of oxaloacetate (OAA) to phosphoenolpyruvate (PEP), the rate-limiting step in the metabolic pathway that produces glucose from lactate and other precursors derived from the citric acid cycle.</text>
</comment>
<dbReference type="Gene3D" id="2.170.8.10">
    <property type="entry name" value="Phosphoenolpyruvate Carboxykinase, domain 2"/>
    <property type="match status" value="1"/>
</dbReference>
<dbReference type="InterPro" id="IPR008210">
    <property type="entry name" value="PEP_carboxykinase_N"/>
</dbReference>
<dbReference type="FunFam" id="3.40.449.10:FF:000005">
    <property type="entry name" value="Phosphoenolpyruvate carboxykinase [GTP]"/>
    <property type="match status" value="1"/>
</dbReference>
<dbReference type="Gene3D" id="3.40.449.10">
    <property type="entry name" value="Phosphoenolpyruvate Carboxykinase, domain 1"/>
    <property type="match status" value="1"/>
</dbReference>
<dbReference type="Pfam" id="PF17297">
    <property type="entry name" value="PEPCK_N"/>
    <property type="match status" value="1"/>
</dbReference>
<dbReference type="GO" id="GO:0006107">
    <property type="term" value="P:oxaloacetate metabolic process"/>
    <property type="evidence" value="ECO:0007669"/>
    <property type="project" value="TreeGrafter"/>
</dbReference>
<feature type="binding site" evidence="11">
    <location>
        <position position="433"/>
    </location>
    <ligand>
        <name>GTP</name>
        <dbReference type="ChEBI" id="CHEBI:37565"/>
    </ligand>
</feature>
<dbReference type="AlphaFoldDB" id="A0A1A7C8I3"/>
<keyword evidence="11" id="KW-0963">Cytoplasm</keyword>
<comment type="catalytic activity">
    <reaction evidence="11">
        <text>oxaloacetate + GTP = phosphoenolpyruvate + GDP + CO2</text>
        <dbReference type="Rhea" id="RHEA:10388"/>
        <dbReference type="ChEBI" id="CHEBI:16452"/>
        <dbReference type="ChEBI" id="CHEBI:16526"/>
        <dbReference type="ChEBI" id="CHEBI:37565"/>
        <dbReference type="ChEBI" id="CHEBI:58189"/>
        <dbReference type="ChEBI" id="CHEBI:58702"/>
        <dbReference type="EC" id="4.1.1.32"/>
    </reaction>
</comment>
<keyword evidence="14" id="KW-0808">Transferase</keyword>
<keyword evidence="14" id="KW-0670">Pyruvate</keyword>
<feature type="binding site" evidence="11">
    <location>
        <begin position="224"/>
        <end position="226"/>
    </location>
    <ligand>
        <name>substrate</name>
    </ligand>
</feature>
<dbReference type="SUPFAM" id="SSF68923">
    <property type="entry name" value="PEP carboxykinase N-terminal domain"/>
    <property type="match status" value="1"/>
</dbReference>